<reference evidence="2 3" key="1">
    <citation type="submission" date="2019-05" db="EMBL/GenBank/DDBJ databases">
        <title>Another draft genome of Portunus trituberculatus and its Hox gene families provides insights of decapod evolution.</title>
        <authorList>
            <person name="Jeong J.-H."/>
            <person name="Song I."/>
            <person name="Kim S."/>
            <person name="Choi T."/>
            <person name="Kim D."/>
            <person name="Ryu S."/>
            <person name="Kim W."/>
        </authorList>
    </citation>
    <scope>NUCLEOTIDE SEQUENCE [LARGE SCALE GENOMIC DNA]</scope>
    <source>
        <tissue evidence="2">Muscle</tissue>
    </source>
</reference>
<dbReference type="Proteomes" id="UP000324222">
    <property type="component" value="Unassembled WGS sequence"/>
</dbReference>
<dbReference type="AlphaFoldDB" id="A0A5B7JX09"/>
<name>A0A5B7JX09_PORTR</name>
<keyword evidence="3" id="KW-1185">Reference proteome</keyword>
<comment type="caution">
    <text evidence="2">The sequence shown here is derived from an EMBL/GenBank/DDBJ whole genome shotgun (WGS) entry which is preliminary data.</text>
</comment>
<proteinExistence type="predicted"/>
<evidence type="ECO:0000313" key="2">
    <source>
        <dbReference type="EMBL" id="MPC98836.1"/>
    </source>
</evidence>
<feature type="region of interest" description="Disordered" evidence="1">
    <location>
        <begin position="101"/>
        <end position="134"/>
    </location>
</feature>
<feature type="compositionally biased region" description="Basic and acidic residues" evidence="1">
    <location>
        <begin position="106"/>
        <end position="119"/>
    </location>
</feature>
<dbReference type="EMBL" id="VSRR010115815">
    <property type="protein sequence ID" value="MPC98836.1"/>
    <property type="molecule type" value="Genomic_DNA"/>
</dbReference>
<sequence>MLCSVLATAPAVHAAAVQLTLIPDSGMRSPCGAAFATPLPPPPLLSHSPPSPCCAGGGGPAVAKLPAHAPLPCLPRSPLPRHVHKGGGNGAALVVLQITLPPSVGSDRRRTDGGRRGRGGDVVTGSSVRSLRQR</sequence>
<protein>
    <submittedName>
        <fullName evidence="2">Uncharacterized protein</fullName>
    </submittedName>
</protein>
<evidence type="ECO:0000256" key="1">
    <source>
        <dbReference type="SAM" id="MobiDB-lite"/>
    </source>
</evidence>
<evidence type="ECO:0000313" key="3">
    <source>
        <dbReference type="Proteomes" id="UP000324222"/>
    </source>
</evidence>
<organism evidence="2 3">
    <name type="scientific">Portunus trituberculatus</name>
    <name type="common">Swimming crab</name>
    <name type="synonym">Neptunus trituberculatus</name>
    <dbReference type="NCBI Taxonomy" id="210409"/>
    <lineage>
        <taxon>Eukaryota</taxon>
        <taxon>Metazoa</taxon>
        <taxon>Ecdysozoa</taxon>
        <taxon>Arthropoda</taxon>
        <taxon>Crustacea</taxon>
        <taxon>Multicrustacea</taxon>
        <taxon>Malacostraca</taxon>
        <taxon>Eumalacostraca</taxon>
        <taxon>Eucarida</taxon>
        <taxon>Decapoda</taxon>
        <taxon>Pleocyemata</taxon>
        <taxon>Brachyura</taxon>
        <taxon>Eubrachyura</taxon>
        <taxon>Portunoidea</taxon>
        <taxon>Portunidae</taxon>
        <taxon>Portuninae</taxon>
        <taxon>Portunus</taxon>
    </lineage>
</organism>
<gene>
    <name evidence="2" type="ORF">E2C01_094221</name>
</gene>
<feature type="compositionally biased region" description="Low complexity" evidence="1">
    <location>
        <begin position="121"/>
        <end position="134"/>
    </location>
</feature>
<accession>A0A5B7JX09</accession>